<dbReference type="Pfam" id="PF04715">
    <property type="entry name" value="Anth_synt_I_N"/>
    <property type="match status" value="1"/>
</dbReference>
<evidence type="ECO:0000259" key="3">
    <source>
        <dbReference type="Pfam" id="PF00425"/>
    </source>
</evidence>
<dbReference type="InterPro" id="IPR019999">
    <property type="entry name" value="Anth_synth_I-like"/>
</dbReference>
<feature type="domain" description="Anthranilate synthase component I N-terminal" evidence="4">
    <location>
        <begin position="25"/>
        <end position="156"/>
    </location>
</feature>
<evidence type="ECO:0000256" key="1">
    <source>
        <dbReference type="ARBA" id="ARBA00013139"/>
    </source>
</evidence>
<dbReference type="AlphaFoldDB" id="A0A1M5XR16"/>
<dbReference type="STRING" id="1216006.VA7868_01260"/>
<dbReference type="Proteomes" id="UP000184608">
    <property type="component" value="Unassembled WGS sequence"/>
</dbReference>
<dbReference type="Gene3D" id="3.60.120.10">
    <property type="entry name" value="Anthranilate synthase"/>
    <property type="match status" value="1"/>
</dbReference>
<dbReference type="InterPro" id="IPR006805">
    <property type="entry name" value="Anth_synth_I_N"/>
</dbReference>
<sequence>MNYTHNKEIEYRSSHYSRDLASKYFSRIENLPWSMLLKSSSDTHDDSRFDILVANPVATLVTRDQATTICENGNCYQSGQDPFSLLNEIKLKFAPDMPSELPHLPFNGGALGYFSYDLGRRTEKLPELAAHDIPLPEMAVGIYLWAFIVDHKKQQAWWVGQNTQAAEAWIQAQKPVSAIPFHLKSDWQSNMTQTSYRKKFEAIQDYLLAGDCYQINLTQRFQADYQGSEWQAFAQLDRENEAPFSAFLRIEDGAILSLSPERFLQLRGQQIETKPIKGTIPRAAERPADLVQANTLRQSEKDQAENLMIVDLLRNDIGRVAAPGSVSVPKLFDIESFPYVHHLVSTIHAKLDQSYTASDLLRACFPGGSITGAPKIRAMEIIEELEPHRRSTYCGSIGYISRDGQMDTNIAIRTLIATGHQLYVWAGGGIVADSQWDNEYQETLDKLSRILPVLRKQ</sequence>
<dbReference type="NCBIfam" id="NF012009">
    <property type="entry name" value="PRK15465.1"/>
    <property type="match status" value="1"/>
</dbReference>
<dbReference type="InterPro" id="IPR005801">
    <property type="entry name" value="ADC_synthase"/>
</dbReference>
<dbReference type="GO" id="GO:0009396">
    <property type="term" value="P:folic acid-containing compound biosynthetic process"/>
    <property type="evidence" value="ECO:0007669"/>
    <property type="project" value="InterPro"/>
</dbReference>
<keyword evidence="5" id="KW-0032">Aminotransferase</keyword>
<evidence type="ECO:0000256" key="2">
    <source>
        <dbReference type="ARBA" id="ARBA00022679"/>
    </source>
</evidence>
<evidence type="ECO:0000259" key="4">
    <source>
        <dbReference type="Pfam" id="PF04715"/>
    </source>
</evidence>
<dbReference type="RefSeq" id="WP_073603101.1">
    <property type="nucleotide sequence ID" value="NZ_FQXZ01000013.1"/>
</dbReference>
<dbReference type="PANTHER" id="PTHR11236">
    <property type="entry name" value="AMINOBENZOATE/ANTHRANILATE SYNTHASE"/>
    <property type="match status" value="1"/>
</dbReference>
<dbReference type="PRINTS" id="PR00095">
    <property type="entry name" value="ANTSNTHASEI"/>
</dbReference>
<proteinExistence type="predicted"/>
<keyword evidence="6" id="KW-1185">Reference proteome</keyword>
<evidence type="ECO:0000313" key="6">
    <source>
        <dbReference type="Proteomes" id="UP000184608"/>
    </source>
</evidence>
<organism evidence="5 6">
    <name type="scientific">Vibrio aerogenes CECT 7868</name>
    <dbReference type="NCBI Taxonomy" id="1216006"/>
    <lineage>
        <taxon>Bacteria</taxon>
        <taxon>Pseudomonadati</taxon>
        <taxon>Pseudomonadota</taxon>
        <taxon>Gammaproteobacteria</taxon>
        <taxon>Vibrionales</taxon>
        <taxon>Vibrionaceae</taxon>
        <taxon>Vibrio</taxon>
    </lineage>
</organism>
<dbReference type="InterPro" id="IPR015890">
    <property type="entry name" value="Chorismate_C"/>
</dbReference>
<dbReference type="SUPFAM" id="SSF56322">
    <property type="entry name" value="ADC synthase"/>
    <property type="match status" value="1"/>
</dbReference>
<dbReference type="PANTHER" id="PTHR11236:SF50">
    <property type="entry name" value="AMINODEOXYCHORISMATE SYNTHASE COMPONENT 1"/>
    <property type="match status" value="1"/>
</dbReference>
<accession>A0A1M5XR16</accession>
<protein>
    <recommendedName>
        <fullName evidence="1">aminodeoxychorismate synthase</fullName>
        <ecNumber evidence="1">2.6.1.85</ecNumber>
    </recommendedName>
</protein>
<evidence type="ECO:0000313" key="5">
    <source>
        <dbReference type="EMBL" id="SHI01984.1"/>
    </source>
</evidence>
<feature type="domain" description="Chorismate-utilising enzyme C-terminal" evidence="3">
    <location>
        <begin position="193"/>
        <end position="446"/>
    </location>
</feature>
<dbReference type="EMBL" id="FQXZ01000013">
    <property type="protein sequence ID" value="SHI01984.1"/>
    <property type="molecule type" value="Genomic_DNA"/>
</dbReference>
<dbReference type="GO" id="GO:0000162">
    <property type="term" value="P:L-tryptophan biosynthetic process"/>
    <property type="evidence" value="ECO:0007669"/>
    <property type="project" value="TreeGrafter"/>
</dbReference>
<dbReference type="GO" id="GO:0046820">
    <property type="term" value="F:4-amino-4-deoxychorismate synthase activity"/>
    <property type="evidence" value="ECO:0007669"/>
    <property type="project" value="UniProtKB-EC"/>
</dbReference>
<name>A0A1M5XR16_9VIBR</name>
<dbReference type="InterPro" id="IPR005802">
    <property type="entry name" value="ADC_synth_comp_1"/>
</dbReference>
<dbReference type="EC" id="2.6.1.85" evidence="1"/>
<dbReference type="Pfam" id="PF00425">
    <property type="entry name" value="Chorismate_bind"/>
    <property type="match status" value="1"/>
</dbReference>
<dbReference type="OrthoDB" id="9803598at2"/>
<reference evidence="5 6" key="1">
    <citation type="submission" date="2016-11" db="EMBL/GenBank/DDBJ databases">
        <authorList>
            <person name="Jaros S."/>
            <person name="Januszkiewicz K."/>
            <person name="Wedrychowicz H."/>
        </authorList>
    </citation>
    <scope>NUCLEOTIDE SEQUENCE [LARGE SCALE GENOMIC DNA]</scope>
    <source>
        <strain evidence="5 6">CECT 7868</strain>
    </source>
</reference>
<keyword evidence="2 5" id="KW-0808">Transferase</keyword>
<dbReference type="NCBIfam" id="TIGR00553">
    <property type="entry name" value="pabB"/>
    <property type="match status" value="1"/>
</dbReference>
<gene>
    <name evidence="5" type="primary">pabB</name>
    <name evidence="5" type="ORF">VA7868_01260</name>
</gene>